<sequence length="124" mass="13076">MFKNAGLLCGLVGAAARLSAHESAYPAMIVHLWPRNALSCGHKFTIDGPSRAESAAVTGEHPARWPLSPILQTAARPRGRALRSYSSKAGEPSSARADSARPISIGCSGLRESYLARTSCSTAR</sequence>
<dbReference type="Proteomes" id="UP000292235">
    <property type="component" value="Chromosome"/>
</dbReference>
<reference evidence="2 3" key="1">
    <citation type="submission" date="2019-02" db="EMBL/GenBank/DDBJ databases">
        <authorList>
            <person name="Khodamoradi S."/>
            <person name="Hahnke R.L."/>
            <person name="Kaempfer P."/>
            <person name="Schumann P."/>
            <person name="Rohde M."/>
            <person name="Steinert M."/>
            <person name="Luzhetskyy A."/>
            <person name="Wink J."/>
            <person name="Ruckert C."/>
        </authorList>
    </citation>
    <scope>NUCLEOTIDE SEQUENCE [LARGE SCALE GENOMIC DNA]</scope>
    <source>
        <strain evidence="2 3">M2</strain>
    </source>
</reference>
<evidence type="ECO:0000313" key="2">
    <source>
        <dbReference type="EMBL" id="QBI52884.1"/>
    </source>
</evidence>
<evidence type="ECO:0000313" key="3">
    <source>
        <dbReference type="Proteomes" id="UP000292235"/>
    </source>
</evidence>
<evidence type="ECO:0000256" key="1">
    <source>
        <dbReference type="SAM" id="MobiDB-lite"/>
    </source>
</evidence>
<name>A0A4P6Q296_9ACTN</name>
<keyword evidence="3" id="KW-1185">Reference proteome</keyword>
<protein>
    <submittedName>
        <fullName evidence="2">Uncharacterized protein</fullName>
    </submittedName>
</protein>
<gene>
    <name evidence="2" type="ORF">EKD16_05390</name>
</gene>
<dbReference type="KEGG" id="strr:EKD16_05390"/>
<dbReference type="EMBL" id="CP036455">
    <property type="protein sequence ID" value="QBI52884.1"/>
    <property type="molecule type" value="Genomic_DNA"/>
</dbReference>
<proteinExistence type="predicted"/>
<accession>A0A4P6Q296</accession>
<organism evidence="2 3">
    <name type="scientific">Streptomonospora litoralis</name>
    <dbReference type="NCBI Taxonomy" id="2498135"/>
    <lineage>
        <taxon>Bacteria</taxon>
        <taxon>Bacillati</taxon>
        <taxon>Actinomycetota</taxon>
        <taxon>Actinomycetes</taxon>
        <taxon>Streptosporangiales</taxon>
        <taxon>Nocardiopsidaceae</taxon>
        <taxon>Streptomonospora</taxon>
    </lineage>
</organism>
<dbReference type="AlphaFoldDB" id="A0A4P6Q296"/>
<feature type="region of interest" description="Disordered" evidence="1">
    <location>
        <begin position="77"/>
        <end position="101"/>
    </location>
</feature>